<reference evidence="1 2" key="1">
    <citation type="submission" date="2020-04" db="EMBL/GenBank/DDBJ databases">
        <title>Novosphingobium sp. TW-4 isolated from soil.</title>
        <authorList>
            <person name="Dahal R.H."/>
            <person name="Chaudhary D.K."/>
        </authorList>
    </citation>
    <scope>NUCLEOTIDE SEQUENCE [LARGE SCALE GENOMIC DNA]</scope>
    <source>
        <strain evidence="1 2">TW-4</strain>
    </source>
</reference>
<dbReference type="EMBL" id="JABBGM010000013">
    <property type="protein sequence ID" value="NML95781.1"/>
    <property type="molecule type" value="Genomic_DNA"/>
</dbReference>
<comment type="caution">
    <text evidence="1">The sequence shown here is derived from an EMBL/GenBank/DDBJ whole genome shotgun (WGS) entry which is preliminary data.</text>
</comment>
<sequence>MLRLYGLMHVADPAVLATDPASPGALKVDVYLRNAATLAASAKVADMPFALVSNAADWVAARLSGLGLKDAATVLPGDFARDVPGGIPFQAAHYKLDLMSMFASGELGDQVALVDLDMVVQRKFELPDPDALTVYDIWHHVAPAYGEDRVGVDLDLFEVPAGSRHWFGGEFIAGSPARFAELSAEIEKIWPGYVAALGTTHHTGDEMVVTSALLRLAARGLPLRDAGELGLVQRWWSARTLSPIPPLSQSIDAAMLHLPADKDYLASRAGQAFDPRTFPAQYRDHARGRRRLGMVKNVVDVLRGRGSQHLPQLA</sequence>
<dbReference type="RefSeq" id="WP_169494990.1">
    <property type="nucleotide sequence ID" value="NZ_JABBGM010000013.1"/>
</dbReference>
<gene>
    <name evidence="1" type="ORF">HHL27_19080</name>
</gene>
<protein>
    <submittedName>
        <fullName evidence="1">Uncharacterized protein</fullName>
    </submittedName>
</protein>
<accession>A0A7Y0GB07</accession>
<name>A0A7Y0GB07_9SPHN</name>
<evidence type="ECO:0000313" key="1">
    <source>
        <dbReference type="EMBL" id="NML95781.1"/>
    </source>
</evidence>
<dbReference type="AlphaFoldDB" id="A0A7Y0GB07"/>
<evidence type="ECO:0000313" key="2">
    <source>
        <dbReference type="Proteomes" id="UP000583556"/>
    </source>
</evidence>
<proteinExistence type="predicted"/>
<dbReference type="Proteomes" id="UP000583556">
    <property type="component" value="Unassembled WGS sequence"/>
</dbReference>
<keyword evidence="2" id="KW-1185">Reference proteome</keyword>
<organism evidence="1 2">
    <name type="scientific">Novosphingobium olei</name>
    <dbReference type="NCBI Taxonomy" id="2728851"/>
    <lineage>
        <taxon>Bacteria</taxon>
        <taxon>Pseudomonadati</taxon>
        <taxon>Pseudomonadota</taxon>
        <taxon>Alphaproteobacteria</taxon>
        <taxon>Sphingomonadales</taxon>
        <taxon>Sphingomonadaceae</taxon>
        <taxon>Novosphingobium</taxon>
    </lineage>
</organism>